<proteinExistence type="predicted"/>
<comment type="caution">
    <text evidence="1">The sequence shown here is derived from an EMBL/GenBank/DDBJ whole genome shotgun (WGS) entry which is preliminary data.</text>
</comment>
<dbReference type="EMBL" id="JARBHB010000002">
    <property type="protein sequence ID" value="KAJ8892789.1"/>
    <property type="molecule type" value="Genomic_DNA"/>
</dbReference>
<evidence type="ECO:0000313" key="2">
    <source>
        <dbReference type="Proteomes" id="UP001159363"/>
    </source>
</evidence>
<reference evidence="1 2" key="1">
    <citation type="submission" date="2023-02" db="EMBL/GenBank/DDBJ databases">
        <title>LHISI_Scaffold_Assembly.</title>
        <authorList>
            <person name="Stuart O.P."/>
            <person name="Cleave R."/>
            <person name="Magrath M.J.L."/>
            <person name="Mikheyev A.S."/>
        </authorList>
    </citation>
    <scope>NUCLEOTIDE SEQUENCE [LARGE SCALE GENOMIC DNA]</scope>
    <source>
        <strain evidence="1">Daus_M_001</strain>
        <tissue evidence="1">Leg muscle</tissue>
    </source>
</reference>
<protein>
    <submittedName>
        <fullName evidence="1">Uncharacterized protein</fullName>
    </submittedName>
</protein>
<sequence>MSCDTTDIVILFQNNLHKNNSILPYCLQHVMQLLNIPTLLPVCSTQNPVPQYLLNIISCGYKAHSSRNCEYARAGLNCSDMRSVCQGLSCMNCIEASELSDGEIEDTQ</sequence>
<name>A0ABQ9I810_9NEOP</name>
<evidence type="ECO:0000313" key="1">
    <source>
        <dbReference type="EMBL" id="KAJ8892789.1"/>
    </source>
</evidence>
<gene>
    <name evidence="1" type="ORF">PR048_005370</name>
</gene>
<accession>A0ABQ9I810</accession>
<keyword evidence="2" id="KW-1185">Reference proteome</keyword>
<organism evidence="1 2">
    <name type="scientific">Dryococelus australis</name>
    <dbReference type="NCBI Taxonomy" id="614101"/>
    <lineage>
        <taxon>Eukaryota</taxon>
        <taxon>Metazoa</taxon>
        <taxon>Ecdysozoa</taxon>
        <taxon>Arthropoda</taxon>
        <taxon>Hexapoda</taxon>
        <taxon>Insecta</taxon>
        <taxon>Pterygota</taxon>
        <taxon>Neoptera</taxon>
        <taxon>Polyneoptera</taxon>
        <taxon>Phasmatodea</taxon>
        <taxon>Verophasmatodea</taxon>
        <taxon>Anareolatae</taxon>
        <taxon>Phasmatidae</taxon>
        <taxon>Eurycanthinae</taxon>
        <taxon>Dryococelus</taxon>
    </lineage>
</organism>
<dbReference type="Proteomes" id="UP001159363">
    <property type="component" value="Chromosome 2"/>
</dbReference>